<name>A0A955RQJ4_UNCKA</name>
<dbReference type="GO" id="GO:0016747">
    <property type="term" value="F:acyltransferase activity, transferring groups other than amino-acyl groups"/>
    <property type="evidence" value="ECO:0007669"/>
    <property type="project" value="InterPro"/>
</dbReference>
<dbReference type="AlphaFoldDB" id="A0A955RQJ4"/>
<sequence length="219" mass="25103">MFTEFIPAFGFFILIILLTQRLLRKYIDQPSVFILASFVLYIAGIALVHFDTTQQAIKTFIALFAGDLILHTFGILSYFPIFIIGLVWGANKHNFRDNSGLQLMVTSVVMLFIVQVTQATSWERWPPSLLFLLFGLSFSLIIVINREFWQKTATLLTPITYIGQHAFYFYVLHLAILLPISSLFISKTANFSISVGMVFICLISAYLIQYFLHRTTKNH</sequence>
<feature type="transmembrane region" description="Helical" evidence="1">
    <location>
        <begin position="6"/>
        <end position="23"/>
    </location>
</feature>
<feature type="transmembrane region" description="Helical" evidence="1">
    <location>
        <begin position="30"/>
        <end position="48"/>
    </location>
</feature>
<organism evidence="3 4">
    <name type="scientific">candidate division WWE3 bacterium</name>
    <dbReference type="NCBI Taxonomy" id="2053526"/>
    <lineage>
        <taxon>Bacteria</taxon>
        <taxon>Katanobacteria</taxon>
    </lineage>
</organism>
<feature type="domain" description="Acyltransferase 3" evidence="2">
    <location>
        <begin position="5"/>
        <end position="208"/>
    </location>
</feature>
<evidence type="ECO:0000259" key="2">
    <source>
        <dbReference type="Pfam" id="PF01757"/>
    </source>
</evidence>
<protein>
    <recommendedName>
        <fullName evidence="2">Acyltransferase 3 domain-containing protein</fullName>
    </recommendedName>
</protein>
<reference evidence="3" key="1">
    <citation type="submission" date="2020-04" db="EMBL/GenBank/DDBJ databases">
        <authorList>
            <person name="Zhang T."/>
        </authorList>
    </citation>
    <scope>NUCLEOTIDE SEQUENCE</scope>
    <source>
        <strain evidence="3">HKST-UBA01</strain>
    </source>
</reference>
<dbReference type="Proteomes" id="UP000701698">
    <property type="component" value="Unassembled WGS sequence"/>
</dbReference>
<dbReference type="Pfam" id="PF01757">
    <property type="entry name" value="Acyl_transf_3"/>
    <property type="match status" value="1"/>
</dbReference>
<keyword evidence="1" id="KW-1133">Transmembrane helix</keyword>
<dbReference type="EMBL" id="JAGQKX010000114">
    <property type="protein sequence ID" value="MCA9390505.1"/>
    <property type="molecule type" value="Genomic_DNA"/>
</dbReference>
<feature type="transmembrane region" description="Helical" evidence="1">
    <location>
        <begin position="191"/>
        <end position="212"/>
    </location>
</feature>
<feature type="transmembrane region" description="Helical" evidence="1">
    <location>
        <begin position="166"/>
        <end position="185"/>
    </location>
</feature>
<evidence type="ECO:0000313" key="4">
    <source>
        <dbReference type="Proteomes" id="UP000701698"/>
    </source>
</evidence>
<gene>
    <name evidence="3" type="ORF">KC571_03815</name>
</gene>
<evidence type="ECO:0000313" key="3">
    <source>
        <dbReference type="EMBL" id="MCA9390505.1"/>
    </source>
</evidence>
<evidence type="ECO:0000256" key="1">
    <source>
        <dbReference type="SAM" id="Phobius"/>
    </source>
</evidence>
<accession>A0A955RQJ4</accession>
<feature type="transmembrane region" description="Helical" evidence="1">
    <location>
        <begin position="68"/>
        <end position="88"/>
    </location>
</feature>
<feature type="transmembrane region" description="Helical" evidence="1">
    <location>
        <begin position="100"/>
        <end position="119"/>
    </location>
</feature>
<keyword evidence="1" id="KW-0472">Membrane</keyword>
<reference evidence="3" key="2">
    <citation type="journal article" date="2021" name="Microbiome">
        <title>Successional dynamics and alternative stable states in a saline activated sludge microbial community over 9 years.</title>
        <authorList>
            <person name="Wang Y."/>
            <person name="Ye J."/>
            <person name="Ju F."/>
            <person name="Liu L."/>
            <person name="Boyd J.A."/>
            <person name="Deng Y."/>
            <person name="Parks D.H."/>
            <person name="Jiang X."/>
            <person name="Yin X."/>
            <person name="Woodcroft B.J."/>
            <person name="Tyson G.W."/>
            <person name="Hugenholtz P."/>
            <person name="Polz M.F."/>
            <person name="Zhang T."/>
        </authorList>
    </citation>
    <scope>NUCLEOTIDE SEQUENCE</scope>
    <source>
        <strain evidence="3">HKST-UBA01</strain>
    </source>
</reference>
<proteinExistence type="predicted"/>
<keyword evidence="1" id="KW-0812">Transmembrane</keyword>
<dbReference type="InterPro" id="IPR002656">
    <property type="entry name" value="Acyl_transf_3_dom"/>
</dbReference>
<feature type="transmembrane region" description="Helical" evidence="1">
    <location>
        <begin position="125"/>
        <end position="145"/>
    </location>
</feature>
<comment type="caution">
    <text evidence="3">The sequence shown here is derived from an EMBL/GenBank/DDBJ whole genome shotgun (WGS) entry which is preliminary data.</text>
</comment>